<dbReference type="RefSeq" id="XP_009059464.1">
    <property type="nucleotide sequence ID" value="XM_009061216.1"/>
</dbReference>
<dbReference type="InterPro" id="IPR015943">
    <property type="entry name" value="WD40/YVTN_repeat-like_dom_sf"/>
</dbReference>
<keyword evidence="4" id="KW-1185">Reference proteome</keyword>
<dbReference type="SMART" id="SM00320">
    <property type="entry name" value="WD40"/>
    <property type="match status" value="5"/>
</dbReference>
<evidence type="ECO:0000313" key="4">
    <source>
        <dbReference type="Proteomes" id="UP000030746"/>
    </source>
</evidence>
<feature type="repeat" description="WD" evidence="1">
    <location>
        <begin position="324"/>
        <end position="366"/>
    </location>
</feature>
<dbReference type="PROSITE" id="PS50294">
    <property type="entry name" value="WD_REPEATS_REGION"/>
    <property type="match status" value="2"/>
</dbReference>
<feature type="repeat" description="WD" evidence="1">
    <location>
        <begin position="283"/>
        <end position="316"/>
    </location>
</feature>
<feature type="region of interest" description="Disordered" evidence="2">
    <location>
        <begin position="1020"/>
        <end position="1066"/>
    </location>
</feature>
<feature type="compositionally biased region" description="Basic residues" evidence="2">
    <location>
        <begin position="1188"/>
        <end position="1198"/>
    </location>
</feature>
<dbReference type="GeneID" id="20239814"/>
<dbReference type="OMA" id="NDCARTS"/>
<feature type="compositionally biased region" description="Basic and acidic residues" evidence="2">
    <location>
        <begin position="26"/>
        <end position="41"/>
    </location>
</feature>
<feature type="compositionally biased region" description="Acidic residues" evidence="2">
    <location>
        <begin position="1035"/>
        <end position="1044"/>
    </location>
</feature>
<name>V3ZFQ2_LOTGI</name>
<feature type="region of interest" description="Disordered" evidence="2">
    <location>
        <begin position="1"/>
        <end position="41"/>
    </location>
</feature>
<protein>
    <submittedName>
        <fullName evidence="3">Uncharacterized protein</fullName>
    </submittedName>
</protein>
<dbReference type="PROSITE" id="PS50082">
    <property type="entry name" value="WD_REPEATS_2"/>
    <property type="match status" value="3"/>
</dbReference>
<dbReference type="SUPFAM" id="SSF50978">
    <property type="entry name" value="WD40 repeat-like"/>
    <property type="match status" value="2"/>
</dbReference>
<sequence>MAQIRITRVDYDETNSKTENNAETEENTKENKVEDEVDSKQSDPIFNQITENIKYNLEKRNSSSSILSCATEEEILQISDHYTNIPYDIQPRASYDHGQKNTDIIGVAYNGRMRQFILIDGRGITTWKRDAVNQRVSRALCFAKYQYRLFTHIIYVRKFNCYFVLTKDFSLKVLNRDFEETYSVCADLRCILFMLFNPAKDELITGGVGGTKFWTFHQVSENVFNNLKPMANYRLTLKYELPEVGGSWVKRVELDSELGHLYCCSDTDLNVYNFEGKVLFRFRKAHKQTITGCRYSQSAKVLVTSSIDCFVKVWSMTGGLVHTFRGHARAVTNLMIHPDNSSIIITSSLDGTIRMWSLETLEPLYSLVVSSEGILWMGLTDDEKLYMCTSRHLTLWSLNYFYEYWSTARSKLTKMSLVGCQNKTTRILTVGDDNSVRLFARKSHKNLSTILPPPDLSPLEEISSLCYSREFNLAFLLIDKNESKTNEVWVYTTRTDPSCRIAVWNIRELQIPYIMKRHKIIDSNVNNGTSSSFYNTQEVNAVFRATENGSGNETMTVCYCVCLLNSMLVMLSDEGEACPTRQTFLLLGMEVGIYTLDITIDTDINITIGIAIDIDNIAVCMNITISIDITVGYYITFGFVIDTAIDIDNILYGTALCYLKYFQDGRIFFMDPVVKGQKYMEFKASKDPIVQMSHDVVHNTLITMSRLKYLTQIFIWSLPNLYLQYEVYCPLDLVDYTRMNDLFVTGHESGCLNTYRLQAIIPPDNGYYKLRSVPDYEEVVDIYKRPEHLECIICLDSSPSMKLLCSCSVEGAIKIWDEERYLLTEIMLDDSLSSALFLNNKADLVVGFKNHIFYIDHKHICPHLKFDGEEDDFDHESIIYEDPAVKFEGIGSDPDPIDLDQYLIPYEIEFSKDFLEGKPLWESSSEEELELSDMESEYSMAPTEIYYSPPETPGKLANIDLIVGSEITQNELKAQMLSTMQQIYDRALEIPSDQETDDRETKLMEQLRLANMLRMRQGFAHNPRYKKKKKKEDDLLTSDGEDEEDRKSRWQFSFPKFGKSPGPSPTLSFLSTTPVLDSDDGSDVSYEEIVGEDGIIRKQKKPKKFKPIEAAEVTATNVRISKPSSRYKGDYAEGESSGIGDVRLDVKTLLKKVAAEEAAKKADHSHVRAEIDEHVSNVVRKQKDIQKKRVTKRKRPKQGQKVQVKTEKPKIEEQHIEKEEVEPPEVPESILEEEHPDSEPVTQVTLPHMTRKSTHERKLVDGQIPNLPQVKDGPEKTQIERNYGTVPKKNMIEFFDMKKPGVGKSPTSELESEAAGTVRDDTISNKLFISLDAGQYDTISNKSFISLDTLHDNTISNKLFISLDTIQDDTISNK</sequence>
<organism evidence="3 4">
    <name type="scientific">Lottia gigantea</name>
    <name type="common">Giant owl limpet</name>
    <dbReference type="NCBI Taxonomy" id="225164"/>
    <lineage>
        <taxon>Eukaryota</taxon>
        <taxon>Metazoa</taxon>
        <taxon>Spiralia</taxon>
        <taxon>Lophotrochozoa</taxon>
        <taxon>Mollusca</taxon>
        <taxon>Gastropoda</taxon>
        <taxon>Patellogastropoda</taxon>
        <taxon>Lottioidea</taxon>
        <taxon>Lottiidae</taxon>
        <taxon>Lottia</taxon>
    </lineage>
</organism>
<dbReference type="InterPro" id="IPR036322">
    <property type="entry name" value="WD40_repeat_dom_sf"/>
</dbReference>
<keyword evidence="1" id="KW-0853">WD repeat</keyword>
<dbReference type="EMBL" id="KB202518">
    <property type="protein sequence ID" value="ESO89998.1"/>
    <property type="molecule type" value="Genomic_DNA"/>
</dbReference>
<dbReference type="CTD" id="20239814"/>
<dbReference type="Proteomes" id="UP000030746">
    <property type="component" value="Unassembled WGS sequence"/>
</dbReference>
<evidence type="ECO:0000313" key="3">
    <source>
        <dbReference type="EMBL" id="ESO89998.1"/>
    </source>
</evidence>
<feature type="compositionally biased region" description="Basic and acidic residues" evidence="2">
    <location>
        <begin position="1204"/>
        <end position="1218"/>
    </location>
</feature>
<evidence type="ECO:0000256" key="1">
    <source>
        <dbReference type="PROSITE-ProRule" id="PRU00221"/>
    </source>
</evidence>
<feature type="compositionally biased region" description="Acidic residues" evidence="2">
    <location>
        <begin position="1219"/>
        <end position="1236"/>
    </location>
</feature>
<dbReference type="Gene3D" id="2.130.10.10">
    <property type="entry name" value="YVTN repeat-like/Quinoprotein amine dehydrogenase"/>
    <property type="match status" value="1"/>
</dbReference>
<dbReference type="STRING" id="225164.V3ZFQ2"/>
<gene>
    <name evidence="3" type="ORF">LOTGIDRAFT_164698</name>
</gene>
<dbReference type="OrthoDB" id="6262491at2759"/>
<accession>V3ZFQ2</accession>
<proteinExistence type="predicted"/>
<feature type="compositionally biased region" description="Basic and acidic residues" evidence="2">
    <location>
        <begin position="7"/>
        <end position="16"/>
    </location>
</feature>
<dbReference type="InterPro" id="IPR001680">
    <property type="entry name" value="WD40_rpt"/>
</dbReference>
<dbReference type="KEGG" id="lgi:LOTGIDRAFT_164698"/>
<feature type="region of interest" description="Disordered" evidence="2">
    <location>
        <begin position="1182"/>
        <end position="1242"/>
    </location>
</feature>
<evidence type="ECO:0000256" key="2">
    <source>
        <dbReference type="SAM" id="MobiDB-lite"/>
    </source>
</evidence>
<dbReference type="Pfam" id="PF00400">
    <property type="entry name" value="WD40"/>
    <property type="match status" value="3"/>
</dbReference>
<dbReference type="PANTHER" id="PTHR45532:SF3">
    <property type="match status" value="1"/>
</dbReference>
<dbReference type="HOGENOM" id="CLU_256078_0_0_1"/>
<dbReference type="PANTHER" id="PTHR45532">
    <property type="entry name" value="WD REPEAT-CONTAINING PROTEIN 97"/>
    <property type="match status" value="1"/>
</dbReference>
<reference evidence="3 4" key="1">
    <citation type="journal article" date="2013" name="Nature">
        <title>Insights into bilaterian evolution from three spiralian genomes.</title>
        <authorList>
            <person name="Simakov O."/>
            <person name="Marletaz F."/>
            <person name="Cho S.J."/>
            <person name="Edsinger-Gonzales E."/>
            <person name="Havlak P."/>
            <person name="Hellsten U."/>
            <person name="Kuo D.H."/>
            <person name="Larsson T."/>
            <person name="Lv J."/>
            <person name="Arendt D."/>
            <person name="Savage R."/>
            <person name="Osoegawa K."/>
            <person name="de Jong P."/>
            <person name="Grimwood J."/>
            <person name="Chapman J.A."/>
            <person name="Shapiro H."/>
            <person name="Aerts A."/>
            <person name="Otillar R.P."/>
            <person name="Terry A.Y."/>
            <person name="Boore J.L."/>
            <person name="Grigoriev I.V."/>
            <person name="Lindberg D.R."/>
            <person name="Seaver E.C."/>
            <person name="Weisblat D.A."/>
            <person name="Putnam N.H."/>
            <person name="Rokhsar D.S."/>
        </authorList>
    </citation>
    <scope>NUCLEOTIDE SEQUENCE [LARGE SCALE GENOMIC DNA]</scope>
</reference>
<feature type="repeat" description="WD" evidence="1">
    <location>
        <begin position="785"/>
        <end position="817"/>
    </location>
</feature>